<feature type="transmembrane region" description="Helical" evidence="4">
    <location>
        <begin position="167"/>
        <end position="188"/>
    </location>
</feature>
<keyword evidence="2" id="KW-0238">DNA-binding</keyword>
<dbReference type="SUPFAM" id="SSF46689">
    <property type="entry name" value="Homeodomain-like"/>
    <property type="match status" value="1"/>
</dbReference>
<dbReference type="InterPro" id="IPR018060">
    <property type="entry name" value="HTH_AraC"/>
</dbReference>
<dbReference type="InterPro" id="IPR009057">
    <property type="entry name" value="Homeodomain-like_sf"/>
</dbReference>
<accession>A0A964TDW4</accession>
<feature type="transmembrane region" description="Helical" evidence="4">
    <location>
        <begin position="101"/>
        <end position="120"/>
    </location>
</feature>
<evidence type="ECO:0000256" key="4">
    <source>
        <dbReference type="SAM" id="Phobius"/>
    </source>
</evidence>
<dbReference type="InterPro" id="IPR020449">
    <property type="entry name" value="Tscrpt_reg_AraC-type_HTH"/>
</dbReference>
<dbReference type="Pfam" id="PF12833">
    <property type="entry name" value="HTH_18"/>
    <property type="match status" value="1"/>
</dbReference>
<dbReference type="GO" id="GO:0003700">
    <property type="term" value="F:DNA-binding transcription factor activity"/>
    <property type="evidence" value="ECO:0007669"/>
    <property type="project" value="InterPro"/>
</dbReference>
<dbReference type="PANTHER" id="PTHR43280">
    <property type="entry name" value="ARAC-FAMILY TRANSCRIPTIONAL REGULATOR"/>
    <property type="match status" value="1"/>
</dbReference>
<organism evidence="6 7">
    <name type="scientific">Flagellimonas ochracea</name>
    <dbReference type="NCBI Taxonomy" id="2696472"/>
    <lineage>
        <taxon>Bacteria</taxon>
        <taxon>Pseudomonadati</taxon>
        <taxon>Bacteroidota</taxon>
        <taxon>Flavobacteriia</taxon>
        <taxon>Flavobacteriales</taxon>
        <taxon>Flavobacteriaceae</taxon>
        <taxon>Flagellimonas</taxon>
    </lineage>
</organism>
<evidence type="ECO:0000313" key="6">
    <source>
        <dbReference type="EMBL" id="NAY92399.1"/>
    </source>
</evidence>
<proteinExistence type="predicted"/>
<protein>
    <submittedName>
        <fullName evidence="6">Helix-turn-helix domain-containing protein</fullName>
    </submittedName>
</protein>
<comment type="caution">
    <text evidence="6">The sequence shown here is derived from an EMBL/GenBank/DDBJ whole genome shotgun (WGS) entry which is preliminary data.</text>
</comment>
<keyword evidence="3" id="KW-0804">Transcription</keyword>
<dbReference type="SMART" id="SM00342">
    <property type="entry name" value="HTH_ARAC"/>
    <property type="match status" value="1"/>
</dbReference>
<feature type="transmembrane region" description="Helical" evidence="4">
    <location>
        <begin position="68"/>
        <end position="89"/>
    </location>
</feature>
<dbReference type="Gene3D" id="1.10.10.60">
    <property type="entry name" value="Homeodomain-like"/>
    <property type="match status" value="2"/>
</dbReference>
<dbReference type="PANTHER" id="PTHR43280:SF29">
    <property type="entry name" value="ARAC-FAMILY TRANSCRIPTIONAL REGULATOR"/>
    <property type="match status" value="1"/>
</dbReference>
<gene>
    <name evidence="6" type="ORF">GTQ34_10750</name>
</gene>
<dbReference type="Proteomes" id="UP000667650">
    <property type="component" value="Unassembled WGS sequence"/>
</dbReference>
<evidence type="ECO:0000256" key="3">
    <source>
        <dbReference type="ARBA" id="ARBA00023163"/>
    </source>
</evidence>
<feature type="transmembrane region" description="Helical" evidence="4">
    <location>
        <begin position="194"/>
        <end position="212"/>
    </location>
</feature>
<dbReference type="PROSITE" id="PS00041">
    <property type="entry name" value="HTH_ARAC_FAMILY_1"/>
    <property type="match status" value="1"/>
</dbReference>
<dbReference type="AlphaFoldDB" id="A0A964TDW4"/>
<dbReference type="GO" id="GO:0043565">
    <property type="term" value="F:sequence-specific DNA binding"/>
    <property type="evidence" value="ECO:0007669"/>
    <property type="project" value="InterPro"/>
</dbReference>
<evidence type="ECO:0000256" key="1">
    <source>
        <dbReference type="ARBA" id="ARBA00023015"/>
    </source>
</evidence>
<dbReference type="PRINTS" id="PR00032">
    <property type="entry name" value="HTHARAC"/>
</dbReference>
<keyword evidence="4" id="KW-0812">Transmembrane</keyword>
<keyword evidence="4" id="KW-1133">Transmembrane helix</keyword>
<dbReference type="EMBL" id="JAAABI010000003">
    <property type="protein sequence ID" value="NAY92399.1"/>
    <property type="molecule type" value="Genomic_DNA"/>
</dbReference>
<dbReference type="RefSeq" id="WP_166523820.1">
    <property type="nucleotide sequence ID" value="NZ_JAAABI010000003.1"/>
</dbReference>
<feature type="domain" description="HTH araC/xylS-type" evidence="5">
    <location>
        <begin position="235"/>
        <end position="343"/>
    </location>
</feature>
<feature type="transmembrane region" description="Helical" evidence="4">
    <location>
        <begin position="39"/>
        <end position="62"/>
    </location>
</feature>
<keyword evidence="4" id="KW-0472">Membrane</keyword>
<reference evidence="6" key="1">
    <citation type="submission" date="2020-01" db="EMBL/GenBank/DDBJ databases">
        <title>Muricauda ochracea sp. nov., isolated from a tidal flat of Garorim bay in Korea.</title>
        <authorList>
            <person name="Kim D."/>
            <person name="Yoo Y."/>
            <person name="Kim J.-J."/>
        </authorList>
    </citation>
    <scope>NUCLEOTIDE SEQUENCE</scope>
    <source>
        <strain evidence="6">JGD-17</strain>
    </source>
</reference>
<name>A0A964TDW4_9FLAO</name>
<evidence type="ECO:0000313" key="7">
    <source>
        <dbReference type="Proteomes" id="UP000667650"/>
    </source>
</evidence>
<keyword evidence="1" id="KW-0805">Transcription regulation</keyword>
<dbReference type="PROSITE" id="PS01124">
    <property type="entry name" value="HTH_ARAC_FAMILY_2"/>
    <property type="match status" value="1"/>
</dbReference>
<evidence type="ECO:0000256" key="2">
    <source>
        <dbReference type="ARBA" id="ARBA00023125"/>
    </source>
</evidence>
<sequence>MRALKIGKEIELLIALVAAVQGFYLSIISFLSRKRSPSALLLSVVFFSVTLRIVKSLLWVYAEDVELWVLNFGFLAHSVYGPALFLYIYCELYSKKWTSIFFIHFVPSLFLLLTLSSLTLDRFWYSFGYSTLLIHQGLYIVATWIMFLVGLRQGHLAHTIEKERKSWYMLLLLGGFLLQLAYFSNYILGLTPYLMGPVIYAIFLFVTSIYVFKYPQVLSASKGNQNIAIAPEHVERISKRLLEHMKTEQPFLNPNCTLGSLAKEINVQPYKLSYLINKEFDQNFSTFLNTYRIQKAMQLLQDENYRSIKISAIAFDCGFNSLSSFNTAFKKATSQTPSEFRAGNNLTDL</sequence>
<keyword evidence="7" id="KW-1185">Reference proteome</keyword>
<feature type="transmembrane region" description="Helical" evidence="4">
    <location>
        <begin position="12"/>
        <end position="32"/>
    </location>
</feature>
<feature type="transmembrane region" description="Helical" evidence="4">
    <location>
        <begin position="132"/>
        <end position="151"/>
    </location>
</feature>
<evidence type="ECO:0000259" key="5">
    <source>
        <dbReference type="PROSITE" id="PS01124"/>
    </source>
</evidence>
<dbReference type="InterPro" id="IPR018062">
    <property type="entry name" value="HTH_AraC-typ_CS"/>
</dbReference>